<evidence type="ECO:0000313" key="3">
    <source>
        <dbReference type="EnsemblPlants" id="KEH22391"/>
    </source>
</evidence>
<dbReference type="EMBL" id="CM001223">
    <property type="protein sequence ID" value="KEH22391.1"/>
    <property type="molecule type" value="Genomic_DNA"/>
</dbReference>
<proteinExistence type="predicted"/>
<sequence length="121" mass="13913">MLGKQGYKFHTKTDCLVSKLFKERYFPRNDYFRAKLGHNPSFEWHSIFSARQLVRLKIGNGLKIPIFDAPWLKDGSCISGEGHPRETSEMGRNLEVGSPSEGEEFNMEDLQRMLTDACQIT</sequence>
<reference evidence="2 4" key="2">
    <citation type="journal article" date="2014" name="BMC Genomics">
        <title>An improved genome release (version Mt4.0) for the model legume Medicago truncatula.</title>
        <authorList>
            <person name="Tang H."/>
            <person name="Krishnakumar V."/>
            <person name="Bidwell S."/>
            <person name="Rosen B."/>
            <person name="Chan A."/>
            <person name="Zhou S."/>
            <person name="Gentzbittel L."/>
            <person name="Childs K.L."/>
            <person name="Yandell M."/>
            <person name="Gundlach H."/>
            <person name="Mayer K.F."/>
            <person name="Schwartz D.C."/>
            <person name="Town C.D."/>
        </authorList>
    </citation>
    <scope>GENOME REANNOTATION</scope>
    <source>
        <strain evidence="2">A17</strain>
        <strain evidence="3 4">cv. Jemalong A17</strain>
    </source>
</reference>
<accession>A0A072TZ13</accession>
<evidence type="ECO:0000313" key="4">
    <source>
        <dbReference type="Proteomes" id="UP000002051"/>
    </source>
</evidence>
<dbReference type="HOGENOM" id="CLU_2041545_0_0_1"/>
<dbReference type="STRING" id="3880.A0A072TZ13"/>
<keyword evidence="4" id="KW-1185">Reference proteome</keyword>
<dbReference type="EnsemblPlants" id="KEH22391">
    <property type="protein sequence ID" value="KEH22391"/>
    <property type="gene ID" value="MTR_7g446150"/>
</dbReference>
<evidence type="ECO:0000256" key="1">
    <source>
        <dbReference type="SAM" id="MobiDB-lite"/>
    </source>
</evidence>
<reference evidence="2 4" key="1">
    <citation type="journal article" date="2011" name="Nature">
        <title>The Medicago genome provides insight into the evolution of rhizobial symbioses.</title>
        <authorList>
            <person name="Young N.D."/>
            <person name="Debelle F."/>
            <person name="Oldroyd G.E."/>
            <person name="Geurts R."/>
            <person name="Cannon S.B."/>
            <person name="Udvardi M.K."/>
            <person name="Benedito V.A."/>
            <person name="Mayer K.F."/>
            <person name="Gouzy J."/>
            <person name="Schoof H."/>
            <person name="Van de Peer Y."/>
            <person name="Proost S."/>
            <person name="Cook D.R."/>
            <person name="Meyers B.C."/>
            <person name="Spannagl M."/>
            <person name="Cheung F."/>
            <person name="De Mita S."/>
            <person name="Krishnakumar V."/>
            <person name="Gundlach H."/>
            <person name="Zhou S."/>
            <person name="Mudge J."/>
            <person name="Bharti A.K."/>
            <person name="Murray J.D."/>
            <person name="Naoumkina M.A."/>
            <person name="Rosen B."/>
            <person name="Silverstein K.A."/>
            <person name="Tang H."/>
            <person name="Rombauts S."/>
            <person name="Zhao P.X."/>
            <person name="Zhou P."/>
            <person name="Barbe V."/>
            <person name="Bardou P."/>
            <person name="Bechner M."/>
            <person name="Bellec A."/>
            <person name="Berger A."/>
            <person name="Berges H."/>
            <person name="Bidwell S."/>
            <person name="Bisseling T."/>
            <person name="Choisne N."/>
            <person name="Couloux A."/>
            <person name="Denny R."/>
            <person name="Deshpande S."/>
            <person name="Dai X."/>
            <person name="Doyle J.J."/>
            <person name="Dudez A.M."/>
            <person name="Farmer A.D."/>
            <person name="Fouteau S."/>
            <person name="Franken C."/>
            <person name="Gibelin C."/>
            <person name="Gish J."/>
            <person name="Goldstein S."/>
            <person name="Gonzalez A.J."/>
            <person name="Green P.J."/>
            <person name="Hallab A."/>
            <person name="Hartog M."/>
            <person name="Hua A."/>
            <person name="Humphray S.J."/>
            <person name="Jeong D.H."/>
            <person name="Jing Y."/>
            <person name="Jocker A."/>
            <person name="Kenton S.M."/>
            <person name="Kim D.J."/>
            <person name="Klee K."/>
            <person name="Lai H."/>
            <person name="Lang C."/>
            <person name="Lin S."/>
            <person name="Macmil S.L."/>
            <person name="Magdelenat G."/>
            <person name="Matthews L."/>
            <person name="McCorrison J."/>
            <person name="Monaghan E.L."/>
            <person name="Mun J.H."/>
            <person name="Najar F.Z."/>
            <person name="Nicholson C."/>
            <person name="Noirot C."/>
            <person name="O'Bleness M."/>
            <person name="Paule C.R."/>
            <person name="Poulain J."/>
            <person name="Prion F."/>
            <person name="Qin B."/>
            <person name="Qu C."/>
            <person name="Retzel E.F."/>
            <person name="Riddle C."/>
            <person name="Sallet E."/>
            <person name="Samain S."/>
            <person name="Samson N."/>
            <person name="Sanders I."/>
            <person name="Saurat O."/>
            <person name="Scarpelli C."/>
            <person name="Schiex T."/>
            <person name="Segurens B."/>
            <person name="Severin A.J."/>
            <person name="Sherrier D.J."/>
            <person name="Shi R."/>
            <person name="Sims S."/>
            <person name="Singer S.R."/>
            <person name="Sinharoy S."/>
            <person name="Sterck L."/>
            <person name="Viollet A."/>
            <person name="Wang B.B."/>
            <person name="Wang K."/>
            <person name="Wang M."/>
            <person name="Wang X."/>
            <person name="Warfsmann J."/>
            <person name="Weissenbach J."/>
            <person name="White D.D."/>
            <person name="White J.D."/>
            <person name="Wiley G.B."/>
            <person name="Wincker P."/>
            <person name="Xing Y."/>
            <person name="Yang L."/>
            <person name="Yao Z."/>
            <person name="Ying F."/>
            <person name="Zhai J."/>
            <person name="Zhou L."/>
            <person name="Zuber A."/>
            <person name="Denarie J."/>
            <person name="Dixon R.A."/>
            <person name="May G.D."/>
            <person name="Schwartz D.C."/>
            <person name="Rogers J."/>
            <person name="Quetier F."/>
            <person name="Town C.D."/>
            <person name="Roe B.A."/>
        </authorList>
    </citation>
    <scope>NUCLEOTIDE SEQUENCE [LARGE SCALE GENOMIC DNA]</scope>
    <source>
        <strain evidence="2">A17</strain>
        <strain evidence="3 4">cv. Jemalong A17</strain>
    </source>
</reference>
<dbReference type="Proteomes" id="UP000002051">
    <property type="component" value="Unassembled WGS sequence"/>
</dbReference>
<feature type="region of interest" description="Disordered" evidence="1">
    <location>
        <begin position="78"/>
        <end position="103"/>
    </location>
</feature>
<organism evidence="2 4">
    <name type="scientific">Medicago truncatula</name>
    <name type="common">Barrel medic</name>
    <name type="synonym">Medicago tribuloides</name>
    <dbReference type="NCBI Taxonomy" id="3880"/>
    <lineage>
        <taxon>Eukaryota</taxon>
        <taxon>Viridiplantae</taxon>
        <taxon>Streptophyta</taxon>
        <taxon>Embryophyta</taxon>
        <taxon>Tracheophyta</taxon>
        <taxon>Spermatophyta</taxon>
        <taxon>Magnoliopsida</taxon>
        <taxon>eudicotyledons</taxon>
        <taxon>Gunneridae</taxon>
        <taxon>Pentapetalae</taxon>
        <taxon>rosids</taxon>
        <taxon>fabids</taxon>
        <taxon>Fabales</taxon>
        <taxon>Fabaceae</taxon>
        <taxon>Papilionoideae</taxon>
        <taxon>50 kb inversion clade</taxon>
        <taxon>NPAAA clade</taxon>
        <taxon>Hologalegina</taxon>
        <taxon>IRL clade</taxon>
        <taxon>Trifolieae</taxon>
        <taxon>Medicago</taxon>
    </lineage>
</organism>
<evidence type="ECO:0000313" key="2">
    <source>
        <dbReference type="EMBL" id="KEH22391.1"/>
    </source>
</evidence>
<name>A0A072TZ13_MEDTR</name>
<protein>
    <submittedName>
        <fullName evidence="2 3">Uncharacterized protein</fullName>
    </submittedName>
</protein>
<reference evidence="3" key="3">
    <citation type="submission" date="2015-04" db="UniProtKB">
        <authorList>
            <consortium name="EnsemblPlants"/>
        </authorList>
    </citation>
    <scope>IDENTIFICATION</scope>
    <source>
        <strain evidence="3">cv. Jemalong A17</strain>
    </source>
</reference>
<dbReference type="AlphaFoldDB" id="A0A072TZ13"/>
<gene>
    <name evidence="2" type="ordered locus">MTR_7g446150</name>
</gene>